<dbReference type="InterPro" id="IPR051683">
    <property type="entry name" value="Enoyl-CoA_Hydratase/Isomerase"/>
</dbReference>
<dbReference type="OrthoDB" id="9807606at2"/>
<dbReference type="SUPFAM" id="SSF52096">
    <property type="entry name" value="ClpP/crotonase"/>
    <property type="match status" value="1"/>
</dbReference>
<dbReference type="GO" id="GO:0003824">
    <property type="term" value="F:catalytic activity"/>
    <property type="evidence" value="ECO:0007669"/>
    <property type="project" value="UniProtKB-ARBA"/>
</dbReference>
<organism evidence="2 3">
    <name type="scientific">Actinocorallia herbida</name>
    <dbReference type="NCBI Taxonomy" id="58109"/>
    <lineage>
        <taxon>Bacteria</taxon>
        <taxon>Bacillati</taxon>
        <taxon>Actinomycetota</taxon>
        <taxon>Actinomycetes</taxon>
        <taxon>Streptosporangiales</taxon>
        <taxon>Thermomonosporaceae</taxon>
        <taxon>Actinocorallia</taxon>
    </lineage>
</organism>
<proteinExistence type="inferred from homology"/>
<reference evidence="2 3" key="1">
    <citation type="submission" date="2018-11" db="EMBL/GenBank/DDBJ databases">
        <title>Sequencing the genomes of 1000 actinobacteria strains.</title>
        <authorList>
            <person name="Klenk H.-P."/>
        </authorList>
    </citation>
    <scope>NUCLEOTIDE SEQUENCE [LARGE SCALE GENOMIC DNA]</scope>
    <source>
        <strain evidence="2 3">DSM 44254</strain>
    </source>
</reference>
<dbReference type="InterPro" id="IPR001753">
    <property type="entry name" value="Enoyl-CoA_hydra/iso"/>
</dbReference>
<accession>A0A3N1CUG4</accession>
<dbReference type="Gene3D" id="3.90.226.10">
    <property type="entry name" value="2-enoyl-CoA Hydratase, Chain A, domain 1"/>
    <property type="match status" value="1"/>
</dbReference>
<sequence>MKNTPALPFPTGGPGTPDAGLRVARDGPVGWLVFDRPDRGNAMDAAMMARLPEVWAELDADPDVRVICVTGNGRAFQTGLDVAQLAKDPGALRDMSRRTRRADLRLTGWHCGVAKPVVTAVNGVCAGGGLHFVADSDIVIASASATFLDPHVSVGQVSAFETIGLARRASFAPVARMALTGAHERIGAAEALRLGWVSEVVEPDDLRPTAQALAERVAEHPPEVLAAVKRALWRAKETGLSEARGIPR</sequence>
<dbReference type="CDD" id="cd06558">
    <property type="entry name" value="crotonase-like"/>
    <property type="match status" value="1"/>
</dbReference>
<evidence type="ECO:0000313" key="2">
    <source>
        <dbReference type="EMBL" id="ROO84943.1"/>
    </source>
</evidence>
<comment type="caution">
    <text evidence="2">The sequence shown here is derived from an EMBL/GenBank/DDBJ whole genome shotgun (WGS) entry which is preliminary data.</text>
</comment>
<dbReference type="PANTHER" id="PTHR42964">
    <property type="entry name" value="ENOYL-COA HYDRATASE"/>
    <property type="match status" value="1"/>
</dbReference>
<gene>
    <name evidence="2" type="ORF">EDD29_2475</name>
</gene>
<comment type="similarity">
    <text evidence="1">Belongs to the enoyl-CoA hydratase/isomerase family.</text>
</comment>
<dbReference type="Proteomes" id="UP000272400">
    <property type="component" value="Unassembled WGS sequence"/>
</dbReference>
<evidence type="ECO:0000313" key="3">
    <source>
        <dbReference type="Proteomes" id="UP000272400"/>
    </source>
</evidence>
<dbReference type="RefSeq" id="WP_123664497.1">
    <property type="nucleotide sequence ID" value="NZ_RJKE01000001.1"/>
</dbReference>
<dbReference type="AlphaFoldDB" id="A0A3N1CUG4"/>
<keyword evidence="3" id="KW-1185">Reference proteome</keyword>
<evidence type="ECO:0000256" key="1">
    <source>
        <dbReference type="ARBA" id="ARBA00005254"/>
    </source>
</evidence>
<dbReference type="InterPro" id="IPR029045">
    <property type="entry name" value="ClpP/crotonase-like_dom_sf"/>
</dbReference>
<name>A0A3N1CUG4_9ACTN</name>
<dbReference type="PANTHER" id="PTHR42964:SF1">
    <property type="entry name" value="POLYKETIDE BIOSYNTHESIS ENOYL-COA HYDRATASE PKSH-RELATED"/>
    <property type="match status" value="1"/>
</dbReference>
<protein>
    <submittedName>
        <fullName evidence="2">Enoyl-CoA hydratase/carnithine racemase</fullName>
    </submittedName>
</protein>
<dbReference type="Pfam" id="PF00378">
    <property type="entry name" value="ECH_1"/>
    <property type="match status" value="1"/>
</dbReference>
<dbReference type="EMBL" id="RJKE01000001">
    <property type="protein sequence ID" value="ROO84943.1"/>
    <property type="molecule type" value="Genomic_DNA"/>
</dbReference>